<evidence type="ECO:0008006" key="3">
    <source>
        <dbReference type="Google" id="ProtNLM"/>
    </source>
</evidence>
<proteinExistence type="predicted"/>
<sequence length="60" mass="6156">MRDLTVMLLGMVLLLTGCSFSAPGVHARIGEPDEIHVDIGGGGGGGGYFCPPGHRMKGNC</sequence>
<reference evidence="1 2" key="1">
    <citation type="submission" date="2018-09" db="EMBL/GenBank/DDBJ databases">
        <authorList>
            <person name="Zhu H."/>
        </authorList>
    </citation>
    <scope>NUCLEOTIDE SEQUENCE [LARGE SCALE GENOMIC DNA]</scope>
    <source>
        <strain evidence="1 2">K1S02-6</strain>
    </source>
</reference>
<name>A0A418XNX7_9PSED</name>
<evidence type="ECO:0000313" key="1">
    <source>
        <dbReference type="EMBL" id="RJG14212.1"/>
    </source>
</evidence>
<protein>
    <recommendedName>
        <fullName evidence="3">Lipoprotein</fullName>
    </recommendedName>
</protein>
<dbReference type="PROSITE" id="PS51257">
    <property type="entry name" value="PROKAR_LIPOPROTEIN"/>
    <property type="match status" value="1"/>
</dbReference>
<dbReference type="Proteomes" id="UP000284021">
    <property type="component" value="Unassembled WGS sequence"/>
</dbReference>
<gene>
    <name evidence="1" type="ORF">D3879_13705</name>
</gene>
<dbReference type="RefSeq" id="WP_119954765.1">
    <property type="nucleotide sequence ID" value="NZ_QYUR01000002.1"/>
</dbReference>
<dbReference type="EMBL" id="QYUR01000002">
    <property type="protein sequence ID" value="RJG14212.1"/>
    <property type="molecule type" value="Genomic_DNA"/>
</dbReference>
<accession>A0A418XNX7</accession>
<evidence type="ECO:0000313" key="2">
    <source>
        <dbReference type="Proteomes" id="UP000284021"/>
    </source>
</evidence>
<keyword evidence="2" id="KW-1185">Reference proteome</keyword>
<organism evidence="1 2">
    <name type="scientific">Pseudomonas cavernicola</name>
    <dbReference type="NCBI Taxonomy" id="2320866"/>
    <lineage>
        <taxon>Bacteria</taxon>
        <taxon>Pseudomonadati</taxon>
        <taxon>Pseudomonadota</taxon>
        <taxon>Gammaproteobacteria</taxon>
        <taxon>Pseudomonadales</taxon>
        <taxon>Pseudomonadaceae</taxon>
        <taxon>Pseudomonas</taxon>
    </lineage>
</organism>
<comment type="caution">
    <text evidence="1">The sequence shown here is derived from an EMBL/GenBank/DDBJ whole genome shotgun (WGS) entry which is preliminary data.</text>
</comment>
<dbReference type="AlphaFoldDB" id="A0A418XNX7"/>